<dbReference type="SUPFAM" id="SSF48452">
    <property type="entry name" value="TPR-like"/>
    <property type="match status" value="1"/>
</dbReference>
<gene>
    <name evidence="2" type="ORF">HII31_01984</name>
</gene>
<feature type="region of interest" description="Disordered" evidence="1">
    <location>
        <begin position="234"/>
        <end position="269"/>
    </location>
</feature>
<protein>
    <submittedName>
        <fullName evidence="2">Uncharacterized protein</fullName>
    </submittedName>
</protein>
<dbReference type="InterPro" id="IPR011990">
    <property type="entry name" value="TPR-like_helical_dom_sf"/>
</dbReference>
<dbReference type="Gene3D" id="1.20.58.320">
    <property type="entry name" value="TPR-like"/>
    <property type="match status" value="1"/>
</dbReference>
<organism evidence="2 3">
    <name type="scientific">Pseudocercospora fuligena</name>
    <dbReference type="NCBI Taxonomy" id="685502"/>
    <lineage>
        <taxon>Eukaryota</taxon>
        <taxon>Fungi</taxon>
        <taxon>Dikarya</taxon>
        <taxon>Ascomycota</taxon>
        <taxon>Pezizomycotina</taxon>
        <taxon>Dothideomycetes</taxon>
        <taxon>Dothideomycetidae</taxon>
        <taxon>Mycosphaerellales</taxon>
        <taxon>Mycosphaerellaceae</taxon>
        <taxon>Pseudocercospora</taxon>
    </lineage>
</organism>
<keyword evidence="3" id="KW-1185">Reference proteome</keyword>
<evidence type="ECO:0000256" key="1">
    <source>
        <dbReference type="SAM" id="MobiDB-lite"/>
    </source>
</evidence>
<comment type="caution">
    <text evidence="2">The sequence shown here is derived from an EMBL/GenBank/DDBJ whole genome shotgun (WGS) entry which is preliminary data.</text>
</comment>
<dbReference type="Gene3D" id="1.25.40.10">
    <property type="entry name" value="Tetratricopeptide repeat domain"/>
    <property type="match status" value="1"/>
</dbReference>
<sequence length="269" mass="31218">MAIPPQNFILDPKIFNQNLYTHLRDFWFQGLPADSKAPNEETNRRWWGVGRSETEAKEIDNSCYSNYAHALESISPAHLSLPPFKSYDSDAKTLAAPFLPELQEGNDKEAADTLLSLILLLDQIPRNIYRTPPNLSLVYTHYDRLALSLRLSAPSNLINHYTSRPVYNQWLNMPLMHSESLQYQTEIMEQINLDLEAAKKEDDEERIKALEMSLGPARKHFEIIEKFGRFPHRNEALQRESTDEEREWLRTGDTFGVKQSQQQEEKSEL</sequence>
<accession>A0A8H6RSD4</accession>
<evidence type="ECO:0000313" key="3">
    <source>
        <dbReference type="Proteomes" id="UP000660729"/>
    </source>
</evidence>
<dbReference type="EMBL" id="JABCIY010000024">
    <property type="protein sequence ID" value="KAF7196614.1"/>
    <property type="molecule type" value="Genomic_DNA"/>
</dbReference>
<reference evidence="2" key="1">
    <citation type="submission" date="2020-04" db="EMBL/GenBank/DDBJ databases">
        <title>Draft genome resource of the tomato pathogen Pseudocercospora fuligena.</title>
        <authorList>
            <person name="Zaccaron A."/>
        </authorList>
    </citation>
    <scope>NUCLEOTIDE SEQUENCE</scope>
    <source>
        <strain evidence="2">PF001</strain>
    </source>
</reference>
<dbReference type="OrthoDB" id="414698at2759"/>
<dbReference type="Pfam" id="PF06041">
    <property type="entry name" value="DUF924"/>
    <property type="match status" value="1"/>
</dbReference>
<evidence type="ECO:0000313" key="2">
    <source>
        <dbReference type="EMBL" id="KAF7196614.1"/>
    </source>
</evidence>
<dbReference type="InterPro" id="IPR010323">
    <property type="entry name" value="DUF924"/>
</dbReference>
<dbReference type="Proteomes" id="UP000660729">
    <property type="component" value="Unassembled WGS sequence"/>
</dbReference>
<name>A0A8H6RSD4_9PEZI</name>
<proteinExistence type="predicted"/>
<dbReference type="AlphaFoldDB" id="A0A8H6RSD4"/>